<dbReference type="AlphaFoldDB" id="A0A150TU21"/>
<name>A0A150TU21_SORCE</name>
<protein>
    <submittedName>
        <fullName evidence="1">Uncharacterized protein</fullName>
    </submittedName>
</protein>
<dbReference type="Proteomes" id="UP000075502">
    <property type="component" value="Unassembled WGS sequence"/>
</dbReference>
<gene>
    <name evidence="1" type="ORF">BE21_25785</name>
</gene>
<evidence type="ECO:0000313" key="2">
    <source>
        <dbReference type="Proteomes" id="UP000075502"/>
    </source>
</evidence>
<dbReference type="EMBL" id="JEME01001109">
    <property type="protein sequence ID" value="KYG08057.1"/>
    <property type="molecule type" value="Genomic_DNA"/>
</dbReference>
<proteinExistence type="predicted"/>
<accession>A0A150TU21</accession>
<dbReference type="Pfam" id="PF11154">
    <property type="entry name" value="DUF2934"/>
    <property type="match status" value="1"/>
</dbReference>
<dbReference type="InterPro" id="IPR021327">
    <property type="entry name" value="DUF2934"/>
</dbReference>
<evidence type="ECO:0000313" key="1">
    <source>
        <dbReference type="EMBL" id="KYG08057.1"/>
    </source>
</evidence>
<organism evidence="1 2">
    <name type="scientific">Sorangium cellulosum</name>
    <name type="common">Polyangium cellulosum</name>
    <dbReference type="NCBI Taxonomy" id="56"/>
    <lineage>
        <taxon>Bacteria</taxon>
        <taxon>Pseudomonadati</taxon>
        <taxon>Myxococcota</taxon>
        <taxon>Polyangia</taxon>
        <taxon>Polyangiales</taxon>
        <taxon>Polyangiaceae</taxon>
        <taxon>Sorangium</taxon>
    </lineage>
</organism>
<comment type="caution">
    <text evidence="1">The sequence shown here is derived from an EMBL/GenBank/DDBJ whole genome shotgun (WGS) entry which is preliminary data.</text>
</comment>
<sequence length="321" mass="35780">MLRREQHLRPVVEEARRRGELVVLPDIALAEMMKHPSGWEGTLGQSLQILARDPDLVAIAQCSGELLRREHATGQPCTDIIDDEVTREVRVLLRELPAGGPTLARIRTTISNAQRLGQHQHFDNARNRTLLQDLVAAWRSDLRPEDIRALRQPVSREATMRRLLSERSTTVACATALRGGSFNEDDALMLAVQPSASAHNFLVIVALALNWLAYDGLATASGDKLTNDLADMEYVFLATFCRSLTTLETKVQEMDARMRAVIAERARDLDGVVAQILVSNEERVRVAAYFRWLARGKQDGAALDDWLEAERELNVNGQTAA</sequence>
<reference evidence="1 2" key="1">
    <citation type="submission" date="2014-02" db="EMBL/GenBank/DDBJ databases">
        <title>The small core and large imbalanced accessory genome model reveals a collaborative survival strategy of Sorangium cellulosum strains in nature.</title>
        <authorList>
            <person name="Han K."/>
            <person name="Peng R."/>
            <person name="Blom J."/>
            <person name="Li Y.-Z."/>
        </authorList>
    </citation>
    <scope>NUCLEOTIDE SEQUENCE [LARGE SCALE GENOMIC DNA]</scope>
    <source>
        <strain evidence="1 2">So0007-03</strain>
    </source>
</reference>